<gene>
    <name evidence="6" type="ORF">SAMN02927900_00839</name>
</gene>
<protein>
    <submittedName>
        <fullName evidence="6">Response regulator receiver domain-containing protein</fullName>
    </submittedName>
</protein>
<dbReference type="Gene3D" id="3.40.50.2300">
    <property type="match status" value="1"/>
</dbReference>
<evidence type="ECO:0000259" key="5">
    <source>
        <dbReference type="PROSITE" id="PS50110"/>
    </source>
</evidence>
<dbReference type="SMART" id="SM00448">
    <property type="entry name" value="REC"/>
    <property type="match status" value="1"/>
</dbReference>
<dbReference type="PANTHER" id="PTHR44591">
    <property type="entry name" value="STRESS RESPONSE REGULATOR PROTEIN 1"/>
    <property type="match status" value="1"/>
</dbReference>
<evidence type="ECO:0000313" key="6">
    <source>
        <dbReference type="EMBL" id="SCW34483.1"/>
    </source>
</evidence>
<evidence type="ECO:0000256" key="2">
    <source>
        <dbReference type="ARBA" id="ARBA00023015"/>
    </source>
</evidence>
<sequence>MVARLIHRWAVCRCYRLEENAASVAKTHNREAFRDRWMRAPMPVIFYIDDSRDDLFYLDYIRKKEGISVDLFCFATAEAGLAALEHRFAERDALPDVLIADLYMPLDSGLALIARLRAEARFKTMRLCVCSGSDAEEDRQRALVAGADSYLQKPLDFAAIFRPQTSR</sequence>
<evidence type="ECO:0000256" key="1">
    <source>
        <dbReference type="ARBA" id="ARBA00022553"/>
    </source>
</evidence>
<dbReference type="SUPFAM" id="SSF52172">
    <property type="entry name" value="CheY-like"/>
    <property type="match status" value="1"/>
</dbReference>
<keyword evidence="3" id="KW-0804">Transcription</keyword>
<reference evidence="6 7" key="1">
    <citation type="submission" date="2016-10" db="EMBL/GenBank/DDBJ databases">
        <authorList>
            <person name="de Groot N.N."/>
        </authorList>
    </citation>
    <scope>NUCLEOTIDE SEQUENCE [LARGE SCALE GENOMIC DNA]</scope>
    <source>
        <strain evidence="6 7">CGMCC 1.3401</strain>
    </source>
</reference>
<keyword evidence="1 4" id="KW-0597">Phosphoprotein</keyword>
<feature type="domain" description="Response regulatory" evidence="5">
    <location>
        <begin position="44"/>
        <end position="167"/>
    </location>
</feature>
<feature type="modified residue" description="4-aspartylphosphate" evidence="4">
    <location>
        <position position="101"/>
    </location>
</feature>
<dbReference type="InterPro" id="IPR011006">
    <property type="entry name" value="CheY-like_superfamily"/>
</dbReference>
<dbReference type="InterPro" id="IPR050595">
    <property type="entry name" value="Bact_response_regulator"/>
</dbReference>
<keyword evidence="2" id="KW-0805">Transcription regulation</keyword>
<dbReference type="Proteomes" id="UP000199542">
    <property type="component" value="Unassembled WGS sequence"/>
</dbReference>
<dbReference type="AlphaFoldDB" id="A0A1G4PQA6"/>
<dbReference type="PROSITE" id="PS50110">
    <property type="entry name" value="RESPONSE_REGULATORY"/>
    <property type="match status" value="1"/>
</dbReference>
<dbReference type="EMBL" id="FMTM01000001">
    <property type="protein sequence ID" value="SCW34483.1"/>
    <property type="molecule type" value="Genomic_DNA"/>
</dbReference>
<evidence type="ECO:0000256" key="3">
    <source>
        <dbReference type="ARBA" id="ARBA00023163"/>
    </source>
</evidence>
<dbReference type="Pfam" id="PF00072">
    <property type="entry name" value="Response_reg"/>
    <property type="match status" value="1"/>
</dbReference>
<name>A0A1G4PQA6_9HYPH</name>
<evidence type="ECO:0000256" key="4">
    <source>
        <dbReference type="PROSITE-ProRule" id="PRU00169"/>
    </source>
</evidence>
<dbReference type="PANTHER" id="PTHR44591:SF3">
    <property type="entry name" value="RESPONSE REGULATORY DOMAIN-CONTAINING PROTEIN"/>
    <property type="match status" value="1"/>
</dbReference>
<evidence type="ECO:0000313" key="7">
    <source>
        <dbReference type="Proteomes" id="UP000199542"/>
    </source>
</evidence>
<dbReference type="InterPro" id="IPR001789">
    <property type="entry name" value="Sig_transdc_resp-reg_receiver"/>
</dbReference>
<dbReference type="GO" id="GO:0000160">
    <property type="term" value="P:phosphorelay signal transduction system"/>
    <property type="evidence" value="ECO:0007669"/>
    <property type="project" value="InterPro"/>
</dbReference>
<organism evidence="6 7">
    <name type="scientific">Rhizobium mongolense subsp. loessense</name>
    <dbReference type="NCBI Taxonomy" id="158890"/>
    <lineage>
        <taxon>Bacteria</taxon>
        <taxon>Pseudomonadati</taxon>
        <taxon>Pseudomonadota</taxon>
        <taxon>Alphaproteobacteria</taxon>
        <taxon>Hyphomicrobiales</taxon>
        <taxon>Rhizobiaceae</taxon>
        <taxon>Rhizobium/Agrobacterium group</taxon>
        <taxon>Rhizobium</taxon>
    </lineage>
</organism>
<proteinExistence type="predicted"/>
<accession>A0A1G4PQA6</accession>